<evidence type="ECO:0000313" key="2">
    <source>
        <dbReference type="EMBL" id="EHP84124.1"/>
    </source>
</evidence>
<feature type="transmembrane region" description="Helical" evidence="1">
    <location>
        <begin position="132"/>
        <end position="157"/>
    </location>
</feature>
<dbReference type="EMBL" id="AGJL01000060">
    <property type="protein sequence ID" value="EHP84124.1"/>
    <property type="molecule type" value="Genomic_DNA"/>
</dbReference>
<evidence type="ECO:0000256" key="1">
    <source>
        <dbReference type="SAM" id="Phobius"/>
    </source>
</evidence>
<keyword evidence="1" id="KW-0812">Transmembrane</keyword>
<keyword evidence="1" id="KW-0472">Membrane</keyword>
<proteinExistence type="predicted"/>
<reference evidence="2 3" key="1">
    <citation type="submission" date="2011-09" db="EMBL/GenBank/DDBJ databases">
        <title>The draft genome of Methanotorris formicicus Mc-S-70.</title>
        <authorList>
            <consortium name="US DOE Joint Genome Institute (JGI-PGF)"/>
            <person name="Lucas S."/>
            <person name="Han J."/>
            <person name="Lapidus A."/>
            <person name="Cheng J.-F."/>
            <person name="Goodwin L."/>
            <person name="Pitluck S."/>
            <person name="Peters L."/>
            <person name="Land M.L."/>
            <person name="Hauser L."/>
            <person name="Sieprawska-Lupa M."/>
            <person name="Takai K."/>
            <person name="Miyazaki J."/>
            <person name="Whitman W."/>
            <person name="Woyke T.J."/>
        </authorList>
    </citation>
    <scope>NUCLEOTIDE SEQUENCE [LARGE SCALE GENOMIC DNA]</scope>
    <source>
        <strain evidence="2 3">Mc-S-70</strain>
    </source>
</reference>
<feature type="transmembrane region" description="Helical" evidence="1">
    <location>
        <begin position="38"/>
        <end position="56"/>
    </location>
</feature>
<dbReference type="Proteomes" id="UP000003706">
    <property type="component" value="Unassembled WGS sequence"/>
</dbReference>
<feature type="transmembrane region" description="Helical" evidence="1">
    <location>
        <begin position="77"/>
        <end position="95"/>
    </location>
</feature>
<dbReference type="STRING" id="647171.MetfoDRAFT_1763"/>
<organism evidence="2 3">
    <name type="scientific">Methanotorris formicicus Mc-S-70</name>
    <dbReference type="NCBI Taxonomy" id="647171"/>
    <lineage>
        <taxon>Archaea</taxon>
        <taxon>Methanobacteriati</taxon>
        <taxon>Methanobacteriota</taxon>
        <taxon>Methanomada group</taxon>
        <taxon>Methanococci</taxon>
        <taxon>Methanococcales</taxon>
        <taxon>Methanocaldococcaceae</taxon>
        <taxon>Methanotorris</taxon>
    </lineage>
</organism>
<dbReference type="GO" id="GO:0004143">
    <property type="term" value="F:ATP-dependent diacylglycerol kinase activity"/>
    <property type="evidence" value="ECO:0007669"/>
    <property type="project" value="InterPro"/>
</dbReference>
<keyword evidence="2" id="KW-0808">Transferase</keyword>
<accession>H1L139</accession>
<evidence type="ECO:0000313" key="3">
    <source>
        <dbReference type="Proteomes" id="UP000003706"/>
    </source>
</evidence>
<dbReference type="AlphaFoldDB" id="H1L139"/>
<keyword evidence="1" id="KW-1133">Transmembrane helix</keyword>
<keyword evidence="2" id="KW-0548">Nucleotidyltransferase</keyword>
<feature type="transmembrane region" description="Helical" evidence="1">
    <location>
        <begin position="101"/>
        <end position="120"/>
    </location>
</feature>
<dbReference type="GO" id="GO:0016779">
    <property type="term" value="F:nucleotidyltransferase activity"/>
    <property type="evidence" value="ECO:0007669"/>
    <property type="project" value="UniProtKB-KW"/>
</dbReference>
<dbReference type="InterPro" id="IPR037997">
    <property type="entry name" value="Dgk1-like"/>
</dbReference>
<protein>
    <submittedName>
        <fullName evidence="2">Phosphatidate cytidylyltransferase</fullName>
    </submittedName>
</protein>
<name>H1L139_9EURY</name>
<comment type="caution">
    <text evidence="2">The sequence shown here is derived from an EMBL/GenBank/DDBJ whole genome shotgun (WGS) entry which is preliminary data.</text>
</comment>
<sequence>MAITTKKVLFMREVYRQLIHMVFGILTAFSVRYFGKDIIYPLFILTLVGIFLYFYLKNHHIPIISELLRLCGRKNEYGKGAVLFAVGLLITMILIENIDVVFYAILVFSISDALATLVGVRGKIKILGRKTLEGFLAFFISAVLILYIPYGICGIFVAFVGALVELISRKIKIDDNLILPLFLAFILNICPYMLLSYHIQTFCSTP</sequence>
<gene>
    <name evidence="2" type="ORF">MetfoDRAFT_1763</name>
</gene>
<dbReference type="PANTHER" id="PTHR31303:SF1">
    <property type="entry name" value="CTP-DEPENDENT DIACYLGLYCEROL KINASE 1"/>
    <property type="match status" value="1"/>
</dbReference>
<feature type="transmembrane region" description="Helical" evidence="1">
    <location>
        <begin position="14"/>
        <end position="32"/>
    </location>
</feature>
<dbReference type="PANTHER" id="PTHR31303">
    <property type="entry name" value="CTP-DEPENDENT DIACYLGLYCEROL KINASE 1"/>
    <property type="match status" value="1"/>
</dbReference>
<feature type="transmembrane region" description="Helical" evidence="1">
    <location>
        <begin position="177"/>
        <end position="195"/>
    </location>
</feature>
<keyword evidence="3" id="KW-1185">Reference proteome</keyword>